<evidence type="ECO:0000313" key="4">
    <source>
        <dbReference type="Proteomes" id="UP000318437"/>
    </source>
</evidence>
<name>A0A5C6D069_9BACT</name>
<accession>A0A5C6D069</accession>
<evidence type="ECO:0000313" key="3">
    <source>
        <dbReference type="EMBL" id="TWU30098.1"/>
    </source>
</evidence>
<gene>
    <name evidence="3" type="ORF">Pla144_08840</name>
</gene>
<keyword evidence="2" id="KW-0732">Signal</keyword>
<proteinExistence type="predicted"/>
<reference evidence="3 4" key="1">
    <citation type="submission" date="2019-02" db="EMBL/GenBank/DDBJ databases">
        <title>Deep-cultivation of Planctomycetes and their phenomic and genomic characterization uncovers novel biology.</title>
        <authorList>
            <person name="Wiegand S."/>
            <person name="Jogler M."/>
            <person name="Boedeker C."/>
            <person name="Pinto D."/>
            <person name="Vollmers J."/>
            <person name="Rivas-Marin E."/>
            <person name="Kohn T."/>
            <person name="Peeters S.H."/>
            <person name="Heuer A."/>
            <person name="Rast P."/>
            <person name="Oberbeckmann S."/>
            <person name="Bunk B."/>
            <person name="Jeske O."/>
            <person name="Meyerdierks A."/>
            <person name="Storesund J.E."/>
            <person name="Kallscheuer N."/>
            <person name="Luecker S."/>
            <person name="Lage O.M."/>
            <person name="Pohl T."/>
            <person name="Merkel B.J."/>
            <person name="Hornburger P."/>
            <person name="Mueller R.-W."/>
            <person name="Bruemmer F."/>
            <person name="Labrenz M."/>
            <person name="Spormann A.M."/>
            <person name="Op Den Camp H."/>
            <person name="Overmann J."/>
            <person name="Amann R."/>
            <person name="Jetten M.S.M."/>
            <person name="Mascher T."/>
            <person name="Medema M.H."/>
            <person name="Devos D.P."/>
            <person name="Kaster A.-K."/>
            <person name="Ovreas L."/>
            <person name="Rohde M."/>
            <person name="Galperin M.Y."/>
            <person name="Jogler C."/>
        </authorList>
    </citation>
    <scope>NUCLEOTIDE SEQUENCE [LARGE SCALE GENOMIC DNA]</scope>
    <source>
        <strain evidence="3 4">Pla144</strain>
    </source>
</reference>
<organism evidence="3 4">
    <name type="scientific">Bythopirellula polymerisocia</name>
    <dbReference type="NCBI Taxonomy" id="2528003"/>
    <lineage>
        <taxon>Bacteria</taxon>
        <taxon>Pseudomonadati</taxon>
        <taxon>Planctomycetota</taxon>
        <taxon>Planctomycetia</taxon>
        <taxon>Pirellulales</taxon>
        <taxon>Lacipirellulaceae</taxon>
        <taxon>Bythopirellula</taxon>
    </lineage>
</organism>
<dbReference type="RefSeq" id="WP_146448032.1">
    <property type="nucleotide sequence ID" value="NZ_SJPS01000001.1"/>
</dbReference>
<evidence type="ECO:0008006" key="5">
    <source>
        <dbReference type="Google" id="ProtNLM"/>
    </source>
</evidence>
<feature type="signal peptide" evidence="2">
    <location>
        <begin position="1"/>
        <end position="27"/>
    </location>
</feature>
<sequence precursor="true">MKLSAINLKGLAVLAAVLAVSTGSAVAQQYAPYGYSSQPSQQTNVPQYTAMVPQPSGAKTPSYMESVPPGPMQRAPQPAAQSAPMQPGYRVASAQAAPQPQPEANPSYESYTAGCATGNCGVNYDTLNGGCSPYNCAGDVSYGCCNPCGPRCHWFGGVYGLLMDRVNCSNSPLAFVTTTPGVGYYPTDTEIVMTSADLDTNIQGGAEFRFGATCSACGGCGGYGGCGDCGCSCGPLAWEAAYWGLAEETETATITDVSGDGSRTYGMMDFRGLVYNGRPVNDYFDYGPPTTDNTTPQDIEIRQLTASNSFSAQNLELNLLRLPLMGGGCMSCGLNDSCGGGACSAGCGGCGGNFCGPRCQLTSMIGFRYMRFDEDLYYRSDFEWMTDGTFGYLGYNVEADNNLIGFQIGSNGLYYMGCSGRFALQCGTNAGIYANHIEVNQWMNFPIGGSTPIVNPTGEPFVSSSDTDEVAFLGELRLGASYQCSCNCRFYAGYRALGVTGVALTANQVPGAFTSLGQIGYINCNGSLFLHGLQSGFEFCY</sequence>
<feature type="chain" id="PRO_5023147436" description="Stigma-specific protein, Stig1" evidence="2">
    <location>
        <begin position="28"/>
        <end position="541"/>
    </location>
</feature>
<keyword evidence="4" id="KW-1185">Reference proteome</keyword>
<evidence type="ECO:0000256" key="2">
    <source>
        <dbReference type="SAM" id="SignalP"/>
    </source>
</evidence>
<dbReference type="AlphaFoldDB" id="A0A5C6D069"/>
<evidence type="ECO:0000256" key="1">
    <source>
        <dbReference type="SAM" id="MobiDB-lite"/>
    </source>
</evidence>
<dbReference type="EMBL" id="SJPS01000001">
    <property type="protein sequence ID" value="TWU30098.1"/>
    <property type="molecule type" value="Genomic_DNA"/>
</dbReference>
<dbReference type="Proteomes" id="UP000318437">
    <property type="component" value="Unassembled WGS sequence"/>
</dbReference>
<protein>
    <recommendedName>
        <fullName evidence="5">Stigma-specific protein, Stig1</fullName>
    </recommendedName>
</protein>
<comment type="caution">
    <text evidence="3">The sequence shown here is derived from an EMBL/GenBank/DDBJ whole genome shotgun (WGS) entry which is preliminary data.</text>
</comment>
<feature type="compositionally biased region" description="Low complexity" evidence="1">
    <location>
        <begin position="72"/>
        <end position="98"/>
    </location>
</feature>
<feature type="region of interest" description="Disordered" evidence="1">
    <location>
        <begin position="50"/>
        <end position="107"/>
    </location>
</feature>
<dbReference type="OrthoDB" id="292710at2"/>